<reference evidence="8 9" key="1">
    <citation type="submission" date="2013-09" db="EMBL/GenBank/DDBJ databases">
        <title>Genome sequencing of Phaeobacter antarcticus sp. nov. SM1211.</title>
        <authorList>
            <person name="Zhang X.-Y."/>
            <person name="Liu C."/>
            <person name="Chen X.-L."/>
            <person name="Xie B.-B."/>
            <person name="Qin Q.-L."/>
            <person name="Rong J.-C."/>
            <person name="Zhang Y.-Z."/>
        </authorList>
    </citation>
    <scope>NUCLEOTIDE SEQUENCE [LARGE SCALE GENOMIC DNA]</scope>
    <source>
        <strain evidence="8 9">SM1211</strain>
    </source>
</reference>
<keyword evidence="4 7" id="KW-0663">Pyridoxal phosphate</keyword>
<keyword evidence="5 7" id="KW-0456">Lyase</keyword>
<dbReference type="SUPFAM" id="SSF53383">
    <property type="entry name" value="PLP-dependent transferases"/>
    <property type="match status" value="1"/>
</dbReference>
<proteinExistence type="inferred from homology"/>
<dbReference type="GO" id="GO:0005829">
    <property type="term" value="C:cytosol"/>
    <property type="evidence" value="ECO:0007669"/>
    <property type="project" value="TreeGrafter"/>
</dbReference>
<dbReference type="InterPro" id="IPR002129">
    <property type="entry name" value="PyrdxlP-dep_de-COase"/>
</dbReference>
<dbReference type="Proteomes" id="UP000231259">
    <property type="component" value="Unassembled WGS sequence"/>
</dbReference>
<evidence type="ECO:0000256" key="4">
    <source>
        <dbReference type="ARBA" id="ARBA00022898"/>
    </source>
</evidence>
<dbReference type="InterPro" id="IPR015421">
    <property type="entry name" value="PyrdxlP-dep_Trfase_major"/>
</dbReference>
<comment type="caution">
    <text evidence="8">The sequence shown here is derived from an EMBL/GenBank/DDBJ whole genome shotgun (WGS) entry which is preliminary data.</text>
</comment>
<gene>
    <name evidence="8" type="ORF">P775_07715</name>
</gene>
<dbReference type="AlphaFoldDB" id="A0A2G8RGT3"/>
<accession>A0A2G8RGT3</accession>
<comment type="cofactor">
    <cofactor evidence="1 7">
        <name>pyridoxal 5'-phosphate</name>
        <dbReference type="ChEBI" id="CHEBI:597326"/>
    </cofactor>
</comment>
<evidence type="ECO:0000313" key="8">
    <source>
        <dbReference type="EMBL" id="PIL20787.1"/>
    </source>
</evidence>
<dbReference type="GO" id="GO:0006538">
    <property type="term" value="P:L-glutamate catabolic process"/>
    <property type="evidence" value="ECO:0007669"/>
    <property type="project" value="TreeGrafter"/>
</dbReference>
<evidence type="ECO:0000256" key="7">
    <source>
        <dbReference type="RuleBase" id="RU000382"/>
    </source>
</evidence>
<comment type="similarity">
    <text evidence="2 7">Belongs to the group II decarboxylase family.</text>
</comment>
<dbReference type="Pfam" id="PF00282">
    <property type="entry name" value="Pyridoxal_deC"/>
    <property type="match status" value="1"/>
</dbReference>
<evidence type="ECO:0000256" key="2">
    <source>
        <dbReference type="ARBA" id="ARBA00009533"/>
    </source>
</evidence>
<dbReference type="InterPro" id="IPR015424">
    <property type="entry name" value="PyrdxlP-dep_Trfase"/>
</dbReference>
<protein>
    <recommendedName>
        <fullName evidence="3">glutamate decarboxylase</fullName>
        <ecNumber evidence="3">4.1.1.15</ecNumber>
    </recommendedName>
</protein>
<dbReference type="InterPro" id="IPR010107">
    <property type="entry name" value="Glutamate_decarboxylase"/>
</dbReference>
<evidence type="ECO:0000256" key="6">
    <source>
        <dbReference type="ARBA" id="ARBA00048868"/>
    </source>
</evidence>
<organism evidence="8 9">
    <name type="scientific">Puniceibacterium antarcticum</name>
    <dbReference type="NCBI Taxonomy" id="1206336"/>
    <lineage>
        <taxon>Bacteria</taxon>
        <taxon>Pseudomonadati</taxon>
        <taxon>Pseudomonadota</taxon>
        <taxon>Alphaproteobacteria</taxon>
        <taxon>Rhodobacterales</taxon>
        <taxon>Paracoccaceae</taxon>
        <taxon>Puniceibacterium</taxon>
    </lineage>
</organism>
<comment type="catalytic activity">
    <reaction evidence="6">
        <text>L-glutamate + H(+) = 4-aminobutanoate + CO2</text>
        <dbReference type="Rhea" id="RHEA:17785"/>
        <dbReference type="ChEBI" id="CHEBI:15378"/>
        <dbReference type="ChEBI" id="CHEBI:16526"/>
        <dbReference type="ChEBI" id="CHEBI:29985"/>
        <dbReference type="ChEBI" id="CHEBI:59888"/>
        <dbReference type="EC" id="4.1.1.15"/>
    </reaction>
</comment>
<dbReference type="GO" id="GO:0030170">
    <property type="term" value="F:pyridoxal phosphate binding"/>
    <property type="evidence" value="ECO:0007669"/>
    <property type="project" value="InterPro"/>
</dbReference>
<dbReference type="Gene3D" id="3.40.640.10">
    <property type="entry name" value="Type I PLP-dependent aspartate aminotransferase-like (Major domain)"/>
    <property type="match status" value="1"/>
</dbReference>
<evidence type="ECO:0000256" key="3">
    <source>
        <dbReference type="ARBA" id="ARBA00012421"/>
    </source>
</evidence>
<name>A0A2G8RGT3_9RHOB</name>
<dbReference type="PANTHER" id="PTHR43321">
    <property type="entry name" value="GLUTAMATE DECARBOXYLASE"/>
    <property type="match status" value="1"/>
</dbReference>
<evidence type="ECO:0000256" key="5">
    <source>
        <dbReference type="ARBA" id="ARBA00023239"/>
    </source>
</evidence>
<sequence length="67" mass="7839">MGFRNARQNVATFCTTWVEDEIKALMADAINKNMIDKDEYPQTAEIEKRCVHMRSRPCWRCSGDISR</sequence>
<dbReference type="EC" id="4.1.1.15" evidence="3"/>
<evidence type="ECO:0000256" key="1">
    <source>
        <dbReference type="ARBA" id="ARBA00001933"/>
    </source>
</evidence>
<dbReference type="RefSeq" id="WP_218967648.1">
    <property type="nucleotide sequence ID" value="NZ_AWWI01000056.1"/>
</dbReference>
<evidence type="ECO:0000313" key="9">
    <source>
        <dbReference type="Proteomes" id="UP000231259"/>
    </source>
</evidence>
<keyword evidence="9" id="KW-1185">Reference proteome</keyword>
<dbReference type="EMBL" id="AWWI01000056">
    <property type="protein sequence ID" value="PIL20787.1"/>
    <property type="molecule type" value="Genomic_DNA"/>
</dbReference>
<dbReference type="GO" id="GO:0004351">
    <property type="term" value="F:glutamate decarboxylase activity"/>
    <property type="evidence" value="ECO:0007669"/>
    <property type="project" value="UniProtKB-EC"/>
</dbReference>
<dbReference type="PANTHER" id="PTHR43321:SF3">
    <property type="entry name" value="GLUTAMATE DECARBOXYLASE"/>
    <property type="match status" value="1"/>
</dbReference>